<evidence type="ECO:0000256" key="1">
    <source>
        <dbReference type="ARBA" id="ARBA00009183"/>
    </source>
</evidence>
<dbReference type="EC" id="1.-.-.-" evidence="5"/>
<accession>A0AA88XKR3</accession>
<dbReference type="Gene3D" id="3.50.50.60">
    <property type="entry name" value="FAD/NAD(P)-binding domain"/>
    <property type="match status" value="2"/>
</dbReference>
<reference evidence="6" key="1">
    <citation type="submission" date="2019-08" db="EMBL/GenBank/DDBJ databases">
        <title>The improved chromosome-level genome for the pearl oyster Pinctada fucata martensii using PacBio sequencing and Hi-C.</title>
        <authorList>
            <person name="Zheng Z."/>
        </authorList>
    </citation>
    <scope>NUCLEOTIDE SEQUENCE</scope>
    <source>
        <strain evidence="6">ZZ-2019</strain>
        <tissue evidence="6">Adductor muscle</tissue>
    </source>
</reference>
<dbReference type="GO" id="GO:0004499">
    <property type="term" value="F:N,N-dimethylaniline monooxygenase activity"/>
    <property type="evidence" value="ECO:0007669"/>
    <property type="project" value="InterPro"/>
</dbReference>
<comment type="cofactor">
    <cofactor evidence="5">
        <name>FAD</name>
        <dbReference type="ChEBI" id="CHEBI:57692"/>
    </cofactor>
</comment>
<comment type="similarity">
    <text evidence="1 5">Belongs to the FMO family.</text>
</comment>
<dbReference type="PANTHER" id="PTHR23023">
    <property type="entry name" value="DIMETHYLANILINE MONOOXYGENASE"/>
    <property type="match status" value="1"/>
</dbReference>
<proteinExistence type="inferred from homology"/>
<dbReference type="SUPFAM" id="SSF51905">
    <property type="entry name" value="FAD/NAD(P)-binding domain"/>
    <property type="match status" value="2"/>
</dbReference>
<name>A0AA88XKR3_PINIB</name>
<keyword evidence="7" id="KW-1185">Reference proteome</keyword>
<organism evidence="6 7">
    <name type="scientific">Pinctada imbricata</name>
    <name type="common">Atlantic pearl-oyster</name>
    <name type="synonym">Pinctada martensii</name>
    <dbReference type="NCBI Taxonomy" id="66713"/>
    <lineage>
        <taxon>Eukaryota</taxon>
        <taxon>Metazoa</taxon>
        <taxon>Spiralia</taxon>
        <taxon>Lophotrochozoa</taxon>
        <taxon>Mollusca</taxon>
        <taxon>Bivalvia</taxon>
        <taxon>Autobranchia</taxon>
        <taxon>Pteriomorphia</taxon>
        <taxon>Pterioida</taxon>
        <taxon>Pterioidea</taxon>
        <taxon>Pteriidae</taxon>
        <taxon>Pinctada</taxon>
    </lineage>
</organism>
<dbReference type="GO" id="GO:0050660">
    <property type="term" value="F:flavin adenine dinucleotide binding"/>
    <property type="evidence" value="ECO:0007669"/>
    <property type="project" value="InterPro"/>
</dbReference>
<protein>
    <recommendedName>
        <fullName evidence="5">Flavin-containing monooxygenase</fullName>
        <ecNumber evidence="5">1.-.-.-</ecNumber>
    </recommendedName>
</protein>
<comment type="caution">
    <text evidence="6">The sequence shown here is derived from an EMBL/GenBank/DDBJ whole genome shotgun (WGS) entry which is preliminary data.</text>
</comment>
<dbReference type="Proteomes" id="UP001186944">
    <property type="component" value="Unassembled WGS sequence"/>
</dbReference>
<evidence type="ECO:0000256" key="5">
    <source>
        <dbReference type="RuleBase" id="RU361177"/>
    </source>
</evidence>
<keyword evidence="5" id="KW-0503">Monooxygenase</keyword>
<evidence type="ECO:0000313" key="6">
    <source>
        <dbReference type="EMBL" id="KAK3082870.1"/>
    </source>
</evidence>
<gene>
    <name evidence="6" type="ORF">FSP39_007531</name>
</gene>
<evidence type="ECO:0000313" key="7">
    <source>
        <dbReference type="Proteomes" id="UP001186944"/>
    </source>
</evidence>
<dbReference type="InterPro" id="IPR050346">
    <property type="entry name" value="FMO-like"/>
</dbReference>
<dbReference type="InterPro" id="IPR020946">
    <property type="entry name" value="Flavin_mOase-like"/>
</dbReference>
<evidence type="ECO:0000256" key="3">
    <source>
        <dbReference type="ARBA" id="ARBA00022827"/>
    </source>
</evidence>
<dbReference type="InterPro" id="IPR036188">
    <property type="entry name" value="FAD/NAD-bd_sf"/>
</dbReference>
<sequence length="257" mass="30181">MELFQGRIMHSRNYRHAELFEGLDLAVLGANFSGQEISMQIAKCAKKVYVCHERINFPPSFPKDIEQHPPFVRMTKNSVIFPNGSEIKVDAVVFYPGYRYSYPFLKNGIINIEDERITPIYKHMIHIDYPSLIFFNIARQMLYFLHFDVFARVAVRILDGRVRLPSKDAMLKDSDDDFQLRLKDGLKSTYAHHMGHGERQWDFNADLARMGGFNPLPPVLRKLWYHIIDQKYTNIMRYTEVDYEITGENSYKNLDSE</sequence>
<dbReference type="Pfam" id="PF00743">
    <property type="entry name" value="FMO-like"/>
    <property type="match status" value="2"/>
</dbReference>
<evidence type="ECO:0000256" key="4">
    <source>
        <dbReference type="ARBA" id="ARBA00023002"/>
    </source>
</evidence>
<dbReference type="EMBL" id="VSWD01000014">
    <property type="protein sequence ID" value="KAK3082870.1"/>
    <property type="molecule type" value="Genomic_DNA"/>
</dbReference>
<keyword evidence="4 5" id="KW-0560">Oxidoreductase</keyword>
<keyword evidence="2 5" id="KW-0285">Flavoprotein</keyword>
<keyword evidence="3 5" id="KW-0274">FAD</keyword>
<dbReference type="GO" id="GO:0050661">
    <property type="term" value="F:NADP binding"/>
    <property type="evidence" value="ECO:0007669"/>
    <property type="project" value="InterPro"/>
</dbReference>
<dbReference type="AlphaFoldDB" id="A0AA88XKR3"/>
<evidence type="ECO:0000256" key="2">
    <source>
        <dbReference type="ARBA" id="ARBA00022630"/>
    </source>
</evidence>